<dbReference type="Proteomes" id="UP000197277">
    <property type="component" value="Unassembled WGS sequence"/>
</dbReference>
<dbReference type="AlphaFoldDB" id="A0A246FQ91"/>
<comment type="caution">
    <text evidence="2">The sequence shown here is derived from an EMBL/GenBank/DDBJ whole genome shotgun (WGS) entry which is preliminary data.</text>
</comment>
<proteinExistence type="predicted"/>
<dbReference type="Pfam" id="PF22311">
    <property type="entry name" value="DUF6970"/>
    <property type="match status" value="1"/>
</dbReference>
<feature type="domain" description="DUF6970" evidence="1">
    <location>
        <begin position="37"/>
        <end position="113"/>
    </location>
</feature>
<gene>
    <name evidence="2" type="ORF">CDA63_00660</name>
</gene>
<protein>
    <recommendedName>
        <fullName evidence="1">DUF6970 domain-containing protein</fullName>
    </recommendedName>
</protein>
<keyword evidence="3" id="KW-1185">Reference proteome</keyword>
<organism evidence="2 3">
    <name type="scientific">Hymenobacter amundsenii</name>
    <dbReference type="NCBI Taxonomy" id="2006685"/>
    <lineage>
        <taxon>Bacteria</taxon>
        <taxon>Pseudomonadati</taxon>
        <taxon>Bacteroidota</taxon>
        <taxon>Cytophagia</taxon>
        <taxon>Cytophagales</taxon>
        <taxon>Hymenobacteraceae</taxon>
        <taxon>Hymenobacter</taxon>
    </lineage>
</organism>
<dbReference type="InterPro" id="IPR054243">
    <property type="entry name" value="DUF6970"/>
</dbReference>
<name>A0A246FQ91_9BACT</name>
<evidence type="ECO:0000313" key="3">
    <source>
        <dbReference type="Proteomes" id="UP000197277"/>
    </source>
</evidence>
<reference evidence="2 3" key="1">
    <citation type="submission" date="2017-06" db="EMBL/GenBank/DDBJ databases">
        <title>Hymenobacter amundsenii sp. nov. isolated from regoliths in Antarctica.</title>
        <authorList>
            <person name="Sedlacek I."/>
            <person name="Kralova S."/>
            <person name="Pantucek R."/>
            <person name="Svec P."/>
            <person name="Holochova P."/>
            <person name="Stankova E."/>
            <person name="Vrbovska V."/>
            <person name="Busse H.-J."/>
        </authorList>
    </citation>
    <scope>NUCLEOTIDE SEQUENCE [LARGE SCALE GENOMIC DNA]</scope>
    <source>
        <strain evidence="2 3">CCM 8682</strain>
    </source>
</reference>
<accession>A0A246FQ91</accession>
<sequence>MAGLLLLTGVAGCSATTDDVAPQGNCGGNFSLTLIEQLKQKPRQTPAAEVIQYTYQGRTTYLVTGGSPAALSYLFDNCGNVICAAGGGANNDGDGRCPDFATTATNPVLIWRDPR</sequence>
<evidence type="ECO:0000259" key="1">
    <source>
        <dbReference type="Pfam" id="PF22311"/>
    </source>
</evidence>
<dbReference type="EMBL" id="NIRR01000001">
    <property type="protein sequence ID" value="OWP64902.1"/>
    <property type="molecule type" value="Genomic_DNA"/>
</dbReference>
<evidence type="ECO:0000313" key="2">
    <source>
        <dbReference type="EMBL" id="OWP64902.1"/>
    </source>
</evidence>